<accession>A0A3P7KWR6</accession>
<dbReference type="EMBL" id="UYYB01021686">
    <property type="protein sequence ID" value="VDM71708.1"/>
    <property type="molecule type" value="Genomic_DNA"/>
</dbReference>
<evidence type="ECO:0000313" key="2">
    <source>
        <dbReference type="EMBL" id="VDM71708.1"/>
    </source>
</evidence>
<reference evidence="2 3" key="1">
    <citation type="submission" date="2018-11" db="EMBL/GenBank/DDBJ databases">
        <authorList>
            <consortium name="Pathogen Informatics"/>
        </authorList>
    </citation>
    <scope>NUCLEOTIDE SEQUENCE [LARGE SCALE GENOMIC DNA]</scope>
</reference>
<sequence>MEFATSLKARGRSGASIAGLQGVKEQVSLPEGNSRRRVSGGRRRLGKKYTEDHVVSVFKKKRPVPYVSAPKLEAEIELVAEE</sequence>
<evidence type="ECO:0000256" key="1">
    <source>
        <dbReference type="SAM" id="MobiDB-lite"/>
    </source>
</evidence>
<protein>
    <submittedName>
        <fullName evidence="2">Uncharacterized protein</fullName>
    </submittedName>
</protein>
<proteinExistence type="predicted"/>
<feature type="region of interest" description="Disordered" evidence="1">
    <location>
        <begin position="26"/>
        <end position="45"/>
    </location>
</feature>
<gene>
    <name evidence="2" type="ORF">SVUK_LOCUS6706</name>
</gene>
<feature type="compositionally biased region" description="Basic residues" evidence="1">
    <location>
        <begin position="35"/>
        <end position="45"/>
    </location>
</feature>
<evidence type="ECO:0000313" key="3">
    <source>
        <dbReference type="Proteomes" id="UP000270094"/>
    </source>
</evidence>
<dbReference type="AlphaFoldDB" id="A0A3P7KWR6"/>
<keyword evidence="3" id="KW-1185">Reference proteome</keyword>
<name>A0A3P7KWR6_STRVU</name>
<organism evidence="2 3">
    <name type="scientific">Strongylus vulgaris</name>
    <name type="common">Blood worm</name>
    <dbReference type="NCBI Taxonomy" id="40348"/>
    <lineage>
        <taxon>Eukaryota</taxon>
        <taxon>Metazoa</taxon>
        <taxon>Ecdysozoa</taxon>
        <taxon>Nematoda</taxon>
        <taxon>Chromadorea</taxon>
        <taxon>Rhabditida</taxon>
        <taxon>Rhabditina</taxon>
        <taxon>Rhabditomorpha</taxon>
        <taxon>Strongyloidea</taxon>
        <taxon>Strongylidae</taxon>
        <taxon>Strongylus</taxon>
    </lineage>
</organism>
<dbReference type="Proteomes" id="UP000270094">
    <property type="component" value="Unassembled WGS sequence"/>
</dbReference>